<reference evidence="2" key="1">
    <citation type="journal article" date="2015" name="Nature">
        <title>Complex archaea that bridge the gap between prokaryotes and eukaryotes.</title>
        <authorList>
            <person name="Spang A."/>
            <person name="Saw J.H."/>
            <person name="Jorgensen S.L."/>
            <person name="Zaremba-Niedzwiedzka K."/>
            <person name="Martijn J."/>
            <person name="Lind A.E."/>
            <person name="van Eijk R."/>
            <person name="Schleper C."/>
            <person name="Guy L."/>
            <person name="Ettema T.J."/>
        </authorList>
    </citation>
    <scope>NUCLEOTIDE SEQUENCE</scope>
</reference>
<dbReference type="AlphaFoldDB" id="A0A0F8Z2Q9"/>
<feature type="domain" description="TaqI-like C-terminal specificity" evidence="1">
    <location>
        <begin position="50"/>
        <end position="147"/>
    </location>
</feature>
<sequence length="224" mass="25402">PYSGRGKEFTIHEERTLESKFPRAYSYLCDNQAALQKRIWFGKNAKELSGQWYGMMYLDSRWAFVSPHLLTPSLSDKSNFSLGDGTLFSTGTAGVTSIVLEDSEQSPLYVLGVLNSSLLSLYATHHSPVFQGGYYKFSAPYLKPLPIRAIDFDDSRDVARHDQIVELARQMLSLHKRLPTAKTSHAKTVLQRQIDATDRQIDQLVYELYELTDEEIAIVEEATD</sequence>
<accession>A0A0F8Z2Q9</accession>
<name>A0A0F8Z2Q9_9ZZZZ</name>
<comment type="caution">
    <text evidence="2">The sequence shown here is derived from an EMBL/GenBank/DDBJ whole genome shotgun (WGS) entry which is preliminary data.</text>
</comment>
<gene>
    <name evidence="2" type="ORF">LCGC14_2824410</name>
</gene>
<evidence type="ECO:0000259" key="1">
    <source>
        <dbReference type="Pfam" id="PF12950"/>
    </source>
</evidence>
<evidence type="ECO:0000313" key="2">
    <source>
        <dbReference type="EMBL" id="KKK80345.1"/>
    </source>
</evidence>
<dbReference type="Pfam" id="PF12950">
    <property type="entry name" value="TaqI_C"/>
    <property type="match status" value="1"/>
</dbReference>
<proteinExistence type="predicted"/>
<protein>
    <recommendedName>
        <fullName evidence="1">TaqI-like C-terminal specificity domain-containing protein</fullName>
    </recommendedName>
</protein>
<feature type="non-terminal residue" evidence="2">
    <location>
        <position position="1"/>
    </location>
</feature>
<dbReference type="EMBL" id="LAZR01053624">
    <property type="protein sequence ID" value="KKK80345.1"/>
    <property type="molecule type" value="Genomic_DNA"/>
</dbReference>
<dbReference type="InterPro" id="IPR025931">
    <property type="entry name" value="TaqI_C"/>
</dbReference>
<organism evidence="2">
    <name type="scientific">marine sediment metagenome</name>
    <dbReference type="NCBI Taxonomy" id="412755"/>
    <lineage>
        <taxon>unclassified sequences</taxon>
        <taxon>metagenomes</taxon>
        <taxon>ecological metagenomes</taxon>
    </lineage>
</organism>